<dbReference type="GO" id="GO:0008757">
    <property type="term" value="F:S-adenosylmethionine-dependent methyltransferase activity"/>
    <property type="evidence" value="ECO:0007669"/>
    <property type="project" value="InterPro"/>
</dbReference>
<evidence type="ECO:0000313" key="3">
    <source>
        <dbReference type="Proteomes" id="UP000887578"/>
    </source>
</evidence>
<keyword evidence="3" id="KW-1185">Reference proteome</keyword>
<dbReference type="InterPro" id="IPR013216">
    <property type="entry name" value="Methyltransf_11"/>
</dbReference>
<feature type="transmembrane region" description="Helical" evidence="1">
    <location>
        <begin position="18"/>
        <end position="36"/>
    </location>
</feature>
<reference evidence="4" key="1">
    <citation type="submission" date="2022-11" db="UniProtKB">
        <authorList>
            <consortium name="WormBaseParasite"/>
        </authorList>
    </citation>
    <scope>IDENTIFICATION</scope>
</reference>
<dbReference type="AlphaFoldDB" id="A0A914PU26"/>
<keyword evidence="1" id="KW-0472">Membrane</keyword>
<evidence type="ECO:0000313" key="4">
    <source>
        <dbReference type="WBParaSite" id="PDA_v2.g21730.t1"/>
    </source>
</evidence>
<proteinExistence type="predicted"/>
<keyword evidence="1" id="KW-1133">Transmembrane helix</keyword>
<dbReference type="Gene3D" id="3.40.50.150">
    <property type="entry name" value="Vaccinia Virus protein VP39"/>
    <property type="match status" value="1"/>
</dbReference>
<organism evidence="3 4">
    <name type="scientific">Panagrolaimus davidi</name>
    <dbReference type="NCBI Taxonomy" id="227884"/>
    <lineage>
        <taxon>Eukaryota</taxon>
        <taxon>Metazoa</taxon>
        <taxon>Ecdysozoa</taxon>
        <taxon>Nematoda</taxon>
        <taxon>Chromadorea</taxon>
        <taxon>Rhabditida</taxon>
        <taxon>Tylenchina</taxon>
        <taxon>Panagrolaimomorpha</taxon>
        <taxon>Panagrolaimoidea</taxon>
        <taxon>Panagrolaimidae</taxon>
        <taxon>Panagrolaimus</taxon>
    </lineage>
</organism>
<evidence type="ECO:0000256" key="1">
    <source>
        <dbReference type="SAM" id="Phobius"/>
    </source>
</evidence>
<dbReference type="InterPro" id="IPR029063">
    <property type="entry name" value="SAM-dependent_MTases_sf"/>
</dbReference>
<dbReference type="Pfam" id="PF08241">
    <property type="entry name" value="Methyltransf_11"/>
    <property type="match status" value="1"/>
</dbReference>
<dbReference type="CDD" id="cd02440">
    <property type="entry name" value="AdoMet_MTases"/>
    <property type="match status" value="1"/>
</dbReference>
<keyword evidence="1" id="KW-0812">Transmembrane</keyword>
<name>A0A914PU26_9BILA</name>
<accession>A0A914PU26</accession>
<protein>
    <submittedName>
        <fullName evidence="4">Methyltransferase type 11 domain-containing protein</fullName>
    </submittedName>
</protein>
<feature type="domain" description="Methyltransferase type 11" evidence="2">
    <location>
        <begin position="88"/>
        <end position="164"/>
    </location>
</feature>
<sequence length="245" mass="28544">MFQTLVFKAQTLLNKRTLLHFTAITIVISLISFYIFKHWSFNDKNINRKKNCKISDKQYQESEYAHKLLDGLKGIEIGASSYSPFCLDTINVNYSNNTKIFRETELKVTGTYVEVDVVASGDNLPFANDSYDFVINGHVIEHFYDPVKAIEEWLRVIKKGGYVFMIIPHKERTFDKAFNRTTLNEIIERHENKPDPGFVDDHGHHSIWITEDFIKICQHFNWKIHSLFDTDDKGGISFTVVLQKQ</sequence>
<evidence type="ECO:0000259" key="2">
    <source>
        <dbReference type="Pfam" id="PF08241"/>
    </source>
</evidence>
<dbReference type="SUPFAM" id="SSF53335">
    <property type="entry name" value="S-adenosyl-L-methionine-dependent methyltransferases"/>
    <property type="match status" value="1"/>
</dbReference>
<dbReference type="WBParaSite" id="PDA_v2.g21730.t1">
    <property type="protein sequence ID" value="PDA_v2.g21730.t1"/>
    <property type="gene ID" value="PDA_v2.g21730"/>
</dbReference>
<dbReference type="Proteomes" id="UP000887578">
    <property type="component" value="Unplaced"/>
</dbReference>